<evidence type="ECO:0000313" key="3">
    <source>
        <dbReference type="EMBL" id="KAK7484381.1"/>
    </source>
</evidence>
<comment type="caution">
    <text evidence="3">The sequence shown here is derived from an EMBL/GenBank/DDBJ whole genome shotgun (WGS) entry which is preliminary data.</text>
</comment>
<organism evidence="3 4">
    <name type="scientific">Batillaria attramentaria</name>
    <dbReference type="NCBI Taxonomy" id="370345"/>
    <lineage>
        <taxon>Eukaryota</taxon>
        <taxon>Metazoa</taxon>
        <taxon>Spiralia</taxon>
        <taxon>Lophotrochozoa</taxon>
        <taxon>Mollusca</taxon>
        <taxon>Gastropoda</taxon>
        <taxon>Caenogastropoda</taxon>
        <taxon>Sorbeoconcha</taxon>
        <taxon>Cerithioidea</taxon>
        <taxon>Batillariidae</taxon>
        <taxon>Batillaria</taxon>
    </lineage>
</organism>
<evidence type="ECO:0000313" key="4">
    <source>
        <dbReference type="Proteomes" id="UP001519460"/>
    </source>
</evidence>
<dbReference type="AlphaFoldDB" id="A0ABD0KBA6"/>
<keyword evidence="2" id="KW-1133">Transmembrane helix</keyword>
<evidence type="ECO:0000256" key="1">
    <source>
        <dbReference type="SAM" id="MobiDB-lite"/>
    </source>
</evidence>
<protein>
    <submittedName>
        <fullName evidence="3">Uncharacterized protein</fullName>
    </submittedName>
</protein>
<feature type="compositionally biased region" description="Low complexity" evidence="1">
    <location>
        <begin position="154"/>
        <end position="167"/>
    </location>
</feature>
<gene>
    <name evidence="3" type="ORF">BaRGS_00024386</name>
</gene>
<feature type="transmembrane region" description="Helical" evidence="2">
    <location>
        <begin position="16"/>
        <end position="36"/>
    </location>
</feature>
<evidence type="ECO:0000256" key="2">
    <source>
        <dbReference type="SAM" id="Phobius"/>
    </source>
</evidence>
<feature type="region of interest" description="Disordered" evidence="1">
    <location>
        <begin position="145"/>
        <end position="176"/>
    </location>
</feature>
<keyword evidence="4" id="KW-1185">Reference proteome</keyword>
<proteinExistence type="predicted"/>
<dbReference type="EMBL" id="JACVVK020000211">
    <property type="protein sequence ID" value="KAK7484381.1"/>
    <property type="molecule type" value="Genomic_DNA"/>
</dbReference>
<feature type="region of interest" description="Disordered" evidence="1">
    <location>
        <begin position="197"/>
        <end position="224"/>
    </location>
</feature>
<name>A0ABD0KBA6_9CAEN</name>
<dbReference type="Proteomes" id="UP001519460">
    <property type="component" value="Unassembled WGS sequence"/>
</dbReference>
<keyword evidence="2" id="KW-0812">Transmembrane</keyword>
<sequence>MFASSVAEHVIWHCPFGRIGGFIFTAILIGVLISSCRGHAISLLLQPYAKCLETCAIHLRSFSYQLRERYLSLGRRDLGRDEMHARGDGSAMGISPNRARLGGEARGVVRMLDILRGQRGDAGSLCGPGTAAGCNNRIDSPCVAPNSAPPPPYSSSESVPSPQQSAQIPTPAPPSYRSCTDLVAELNSVRNVACPPSYDTSVEVAPPPSYESLFKDGDSSGVCG</sequence>
<keyword evidence="2" id="KW-0472">Membrane</keyword>
<accession>A0ABD0KBA6</accession>
<reference evidence="3 4" key="1">
    <citation type="journal article" date="2023" name="Sci. Data">
        <title>Genome assembly of the Korean intertidal mud-creeper Batillaria attramentaria.</title>
        <authorList>
            <person name="Patra A.K."/>
            <person name="Ho P.T."/>
            <person name="Jun S."/>
            <person name="Lee S.J."/>
            <person name="Kim Y."/>
            <person name="Won Y.J."/>
        </authorList>
    </citation>
    <scope>NUCLEOTIDE SEQUENCE [LARGE SCALE GENOMIC DNA]</scope>
    <source>
        <strain evidence="3">Wonlab-2016</strain>
    </source>
</reference>